<evidence type="ECO:0000313" key="3">
    <source>
        <dbReference type="Proteomes" id="UP000221165"/>
    </source>
</evidence>
<proteinExistence type="predicted"/>
<dbReference type="GeneID" id="94433000"/>
<keyword evidence="1" id="KW-0472">Membrane</keyword>
<protein>
    <recommendedName>
        <fullName evidence="4">Transmembrane protein</fullName>
    </recommendedName>
</protein>
<dbReference type="VEuPathDB" id="ToxoDB:CSUI_009677"/>
<organism evidence="2 3">
    <name type="scientific">Cystoisospora suis</name>
    <dbReference type="NCBI Taxonomy" id="483139"/>
    <lineage>
        <taxon>Eukaryota</taxon>
        <taxon>Sar</taxon>
        <taxon>Alveolata</taxon>
        <taxon>Apicomplexa</taxon>
        <taxon>Conoidasida</taxon>
        <taxon>Coccidia</taxon>
        <taxon>Eucoccidiorida</taxon>
        <taxon>Eimeriorina</taxon>
        <taxon>Sarcocystidae</taxon>
        <taxon>Cystoisospora</taxon>
    </lineage>
</organism>
<evidence type="ECO:0008006" key="4">
    <source>
        <dbReference type="Google" id="ProtNLM"/>
    </source>
</evidence>
<dbReference type="RefSeq" id="XP_067918236.1">
    <property type="nucleotide sequence ID" value="XM_068069789.1"/>
</dbReference>
<evidence type="ECO:0000313" key="2">
    <source>
        <dbReference type="EMBL" id="PHJ16508.1"/>
    </source>
</evidence>
<feature type="transmembrane region" description="Helical" evidence="1">
    <location>
        <begin position="21"/>
        <end position="49"/>
    </location>
</feature>
<dbReference type="Proteomes" id="UP000221165">
    <property type="component" value="Unassembled WGS sequence"/>
</dbReference>
<keyword evidence="1" id="KW-1133">Transmembrane helix</keyword>
<dbReference type="EMBL" id="MIGC01005862">
    <property type="protein sequence ID" value="PHJ16508.1"/>
    <property type="molecule type" value="Genomic_DNA"/>
</dbReference>
<name>A0A2C6KIN8_9APIC</name>
<evidence type="ECO:0000256" key="1">
    <source>
        <dbReference type="SAM" id="Phobius"/>
    </source>
</evidence>
<keyword evidence="3" id="KW-1185">Reference proteome</keyword>
<keyword evidence="1" id="KW-0812">Transmembrane</keyword>
<gene>
    <name evidence="2" type="ORF">CSUI_009677</name>
</gene>
<comment type="caution">
    <text evidence="2">The sequence shown here is derived from an EMBL/GenBank/DDBJ whole genome shotgun (WGS) entry which is preliminary data.</text>
</comment>
<reference evidence="2 3" key="1">
    <citation type="journal article" date="2017" name="Int. J. Parasitol.">
        <title>The genome of the protozoan parasite Cystoisospora suis and a reverse vaccinology approach to identify vaccine candidates.</title>
        <authorList>
            <person name="Palmieri N."/>
            <person name="Shrestha A."/>
            <person name="Ruttkowski B."/>
            <person name="Beck T."/>
            <person name="Vogl C."/>
            <person name="Tomley F."/>
            <person name="Blake D.P."/>
            <person name="Joachim A."/>
        </authorList>
    </citation>
    <scope>NUCLEOTIDE SEQUENCE [LARGE SCALE GENOMIC DNA]</scope>
    <source>
        <strain evidence="2 3">Wien I</strain>
    </source>
</reference>
<dbReference type="AlphaFoldDB" id="A0A2C6KIN8"/>
<accession>A0A2C6KIN8</accession>
<sequence>MHSIRKQTYTRKKRIRSKTTLISSPLFLSHSFFLFSFSLLLFSFLSLFLFASLDASSNDKLKRPCLFLLSSFFFFISWP</sequence>